<dbReference type="AlphaFoldDB" id="A0A5U7RRC8"/>
<protein>
    <submittedName>
        <fullName evidence="1">Uncharacterized protein</fullName>
    </submittedName>
</protein>
<accession>A0A5U7RRC8</accession>
<reference evidence="1" key="1">
    <citation type="submission" date="2018-07" db="EMBL/GenBank/DDBJ databases">
        <authorList>
            <consortium name="PulseNet: The National Subtyping Network for Foodborne Disease Surveillance"/>
            <person name="Tarr C.L."/>
            <person name="Trees E."/>
            <person name="Katz L.S."/>
            <person name="Carleton-Romer H.A."/>
            <person name="Stroika S."/>
            <person name="Kucerova Z."/>
            <person name="Roache K.F."/>
            <person name="Sabol A.L."/>
            <person name="Besser J."/>
            <person name="Gerner-Smidt P."/>
        </authorList>
    </citation>
    <scope>NUCLEOTIDE SEQUENCE</scope>
    <source>
        <strain evidence="1">PNUSAS007347</strain>
    </source>
</reference>
<organism evidence="1">
    <name type="scientific">Salmonella enterica</name>
    <name type="common">Salmonella choleraesuis</name>
    <dbReference type="NCBI Taxonomy" id="28901"/>
    <lineage>
        <taxon>Bacteria</taxon>
        <taxon>Pseudomonadati</taxon>
        <taxon>Pseudomonadota</taxon>
        <taxon>Gammaproteobacteria</taxon>
        <taxon>Enterobacterales</taxon>
        <taxon>Enterobacteriaceae</taxon>
        <taxon>Salmonella</taxon>
    </lineage>
</organism>
<evidence type="ECO:0000313" key="1">
    <source>
        <dbReference type="EMBL" id="EBR5103068.1"/>
    </source>
</evidence>
<name>A0A5U7RRC8_SALER</name>
<gene>
    <name evidence="1" type="ORF">B2O45_23350</name>
</gene>
<sequence length="173" mass="18633">MPDPMTTLHFVRVESAHSSTFSQCALITQIKNNQLTFWWTGLFSVNVRVYFMGLGTSGIRPKYGAVARDENGRIVWSSSDVPLCVRRASIGGNAANPGTILVSGKSCAVMPQPVGWAGRGGFAGSIICNAMGFTDGIMMGGYGNFNGSGDWSFKDFMFPHTTGQAYIETDILD</sequence>
<dbReference type="EMBL" id="AAGSMQ010000029">
    <property type="protein sequence ID" value="EBR5103068.1"/>
    <property type="molecule type" value="Genomic_DNA"/>
</dbReference>
<comment type="caution">
    <text evidence="1">The sequence shown here is derived from an EMBL/GenBank/DDBJ whole genome shotgun (WGS) entry which is preliminary data.</text>
</comment>
<proteinExistence type="predicted"/>